<dbReference type="InterPro" id="IPR029787">
    <property type="entry name" value="Nucleotide_cyclase"/>
</dbReference>
<evidence type="ECO:0000256" key="1">
    <source>
        <dbReference type="SAM" id="Phobius"/>
    </source>
</evidence>
<dbReference type="OrthoDB" id="23692at2"/>
<keyword evidence="1" id="KW-0812">Transmembrane</keyword>
<feature type="transmembrane region" description="Helical" evidence="1">
    <location>
        <begin position="52"/>
        <end position="70"/>
    </location>
</feature>
<name>A0A7Z8JWM9_9CELL</name>
<feature type="domain" description="GGDEF" evidence="2">
    <location>
        <begin position="206"/>
        <end position="329"/>
    </location>
</feature>
<evidence type="ECO:0000313" key="4">
    <source>
        <dbReference type="Proteomes" id="UP000308121"/>
    </source>
</evidence>
<dbReference type="InterPro" id="IPR043128">
    <property type="entry name" value="Rev_trsase/Diguanyl_cyclase"/>
</dbReference>
<keyword evidence="1" id="KW-0472">Membrane</keyword>
<reference evidence="3 4" key="1">
    <citation type="submission" date="2019-05" db="EMBL/GenBank/DDBJ databases">
        <title>Genome sequence of Cellulomonas hominis strain CS1.</title>
        <authorList>
            <person name="Belmont J."/>
            <person name="Maclea K.S."/>
        </authorList>
    </citation>
    <scope>NUCLEOTIDE SEQUENCE [LARGE SCALE GENOMIC DNA]</scope>
    <source>
        <strain evidence="3 4">CS1</strain>
    </source>
</reference>
<keyword evidence="1" id="KW-1133">Transmembrane helix</keyword>
<feature type="transmembrane region" description="Helical" evidence="1">
    <location>
        <begin position="18"/>
        <end position="40"/>
    </location>
</feature>
<dbReference type="Proteomes" id="UP000308121">
    <property type="component" value="Unassembled WGS sequence"/>
</dbReference>
<evidence type="ECO:0000259" key="2">
    <source>
        <dbReference type="PROSITE" id="PS50887"/>
    </source>
</evidence>
<dbReference type="InterPro" id="IPR050469">
    <property type="entry name" value="Diguanylate_Cyclase"/>
</dbReference>
<feature type="non-terminal residue" evidence="3">
    <location>
        <position position="339"/>
    </location>
</feature>
<sequence>MGWGVRAPTRPPTDGARLFLAASHTAGALLLCAVLCLVSAVWPPSRLTLVEVWYGGSAALALLAATLLLLRHRPRAPLAALVAAVGIGGALVASCQTLAGVVTTSLGLVVAGQAAALLGDPRTVRRVLELVVVVLGLAMLASPVPFRPVTWLVLAVTTVVMSGLVTYLLQRLRLLATTDDLTGALTRAAFDERAALLLHDAARRGRPASVVCLDVDDFKVVNDTLGHAAGDQVLVRLVHGWRDGLGTGDLIGRIGGDEFAVVLAGRDAAAAEDWVAAAGRRHVAGDPTWSHGVAQAAGDEPVREALARADELARVAEQVGLSGRRVRDVLAGDEYADAV</sequence>
<feature type="transmembrane region" description="Helical" evidence="1">
    <location>
        <begin position="77"/>
        <end position="93"/>
    </location>
</feature>
<dbReference type="NCBIfam" id="TIGR00254">
    <property type="entry name" value="GGDEF"/>
    <property type="match status" value="1"/>
</dbReference>
<dbReference type="SMART" id="SM00267">
    <property type="entry name" value="GGDEF"/>
    <property type="match status" value="1"/>
</dbReference>
<organism evidence="3 4">
    <name type="scientific">Cellulomonas hominis</name>
    <dbReference type="NCBI Taxonomy" id="156981"/>
    <lineage>
        <taxon>Bacteria</taxon>
        <taxon>Bacillati</taxon>
        <taxon>Actinomycetota</taxon>
        <taxon>Actinomycetes</taxon>
        <taxon>Micrococcales</taxon>
        <taxon>Cellulomonadaceae</taxon>
        <taxon>Cellulomonas</taxon>
    </lineage>
</organism>
<protein>
    <submittedName>
        <fullName evidence="3">GGDEF domain-containing protein</fullName>
    </submittedName>
</protein>
<evidence type="ECO:0000313" key="3">
    <source>
        <dbReference type="EMBL" id="TKR22079.1"/>
    </source>
</evidence>
<dbReference type="GO" id="GO:0043709">
    <property type="term" value="P:cell adhesion involved in single-species biofilm formation"/>
    <property type="evidence" value="ECO:0007669"/>
    <property type="project" value="TreeGrafter"/>
</dbReference>
<dbReference type="PANTHER" id="PTHR45138:SF9">
    <property type="entry name" value="DIGUANYLATE CYCLASE DGCM-RELATED"/>
    <property type="match status" value="1"/>
</dbReference>
<dbReference type="PROSITE" id="PS50887">
    <property type="entry name" value="GGDEF"/>
    <property type="match status" value="1"/>
</dbReference>
<proteinExistence type="predicted"/>
<dbReference type="GO" id="GO:0005886">
    <property type="term" value="C:plasma membrane"/>
    <property type="evidence" value="ECO:0007669"/>
    <property type="project" value="TreeGrafter"/>
</dbReference>
<accession>A0A7Z8JWM9</accession>
<dbReference type="SUPFAM" id="SSF55073">
    <property type="entry name" value="Nucleotide cyclase"/>
    <property type="match status" value="1"/>
</dbReference>
<dbReference type="GO" id="GO:1902201">
    <property type="term" value="P:negative regulation of bacterial-type flagellum-dependent cell motility"/>
    <property type="evidence" value="ECO:0007669"/>
    <property type="project" value="TreeGrafter"/>
</dbReference>
<dbReference type="AlphaFoldDB" id="A0A7Z8JWM9"/>
<gene>
    <name evidence="3" type="ORF">FA014_18390</name>
</gene>
<dbReference type="PANTHER" id="PTHR45138">
    <property type="entry name" value="REGULATORY COMPONENTS OF SENSORY TRANSDUCTION SYSTEM"/>
    <property type="match status" value="1"/>
</dbReference>
<dbReference type="InterPro" id="IPR000160">
    <property type="entry name" value="GGDEF_dom"/>
</dbReference>
<dbReference type="Pfam" id="PF00990">
    <property type="entry name" value="GGDEF"/>
    <property type="match status" value="1"/>
</dbReference>
<dbReference type="GO" id="GO:0052621">
    <property type="term" value="F:diguanylate cyclase activity"/>
    <property type="evidence" value="ECO:0007669"/>
    <property type="project" value="TreeGrafter"/>
</dbReference>
<dbReference type="EMBL" id="SZYE01000258">
    <property type="protein sequence ID" value="TKR22079.1"/>
    <property type="molecule type" value="Genomic_DNA"/>
</dbReference>
<dbReference type="Gene3D" id="3.30.70.270">
    <property type="match status" value="1"/>
</dbReference>
<dbReference type="CDD" id="cd01949">
    <property type="entry name" value="GGDEF"/>
    <property type="match status" value="1"/>
</dbReference>
<comment type="caution">
    <text evidence="3">The sequence shown here is derived from an EMBL/GenBank/DDBJ whole genome shotgun (WGS) entry which is preliminary data.</text>
</comment>
<feature type="transmembrane region" description="Helical" evidence="1">
    <location>
        <begin position="150"/>
        <end position="169"/>
    </location>
</feature>